<feature type="domain" description="ZZ-type" evidence="15">
    <location>
        <begin position="259"/>
        <end position="315"/>
    </location>
</feature>
<dbReference type="PROSITE" id="PS01159">
    <property type="entry name" value="WW_DOMAIN_1"/>
    <property type="match status" value="1"/>
</dbReference>
<dbReference type="InterPro" id="IPR050774">
    <property type="entry name" value="KCMF1/Dystrophin"/>
</dbReference>
<evidence type="ECO:0000256" key="7">
    <source>
        <dbReference type="ARBA" id="ARBA00022833"/>
    </source>
</evidence>
<feature type="compositionally biased region" description="Acidic residues" evidence="13">
    <location>
        <begin position="699"/>
        <end position="709"/>
    </location>
</feature>
<dbReference type="PROSITE" id="PS01357">
    <property type="entry name" value="ZF_ZZ_1"/>
    <property type="match status" value="1"/>
</dbReference>
<evidence type="ECO:0000256" key="9">
    <source>
        <dbReference type="ARBA" id="ARBA00023136"/>
    </source>
</evidence>
<dbReference type="Gene3D" id="1.10.238.10">
    <property type="entry name" value="EF-hand"/>
    <property type="match status" value="2"/>
</dbReference>
<keyword evidence="9" id="KW-0472">Membrane</keyword>
<dbReference type="InterPro" id="IPR015153">
    <property type="entry name" value="EF-hand_dom_typ1"/>
</dbReference>
<keyword evidence="3" id="KW-1003">Cell membrane</keyword>
<evidence type="ECO:0000256" key="10">
    <source>
        <dbReference type="ARBA" id="ARBA00023203"/>
    </source>
</evidence>
<protein>
    <submittedName>
        <fullName evidence="16">DMD protein</fullName>
    </submittedName>
</protein>
<feature type="domain" description="WW" evidence="14">
    <location>
        <begin position="8"/>
        <end position="41"/>
    </location>
</feature>
<keyword evidence="11" id="KW-0206">Cytoskeleton</keyword>
<dbReference type="Pfam" id="PF09069">
    <property type="entry name" value="EF-hand_3"/>
    <property type="match status" value="1"/>
</dbReference>
<comment type="subcellular location">
    <subcellularLocation>
        <location evidence="2">Cell membrane</location>
        <location evidence="2">Sarcolemma</location>
        <topology evidence="2">Peripheral membrane protein</topology>
        <orientation evidence="2">Cytoplasmic side</orientation>
    </subcellularLocation>
    <subcellularLocation>
        <location evidence="1">Cytoplasm</location>
        <location evidence="1">Cytoskeleton</location>
    </subcellularLocation>
</comment>
<dbReference type="GO" id="GO:0099536">
    <property type="term" value="P:synaptic signaling"/>
    <property type="evidence" value="ECO:0007669"/>
    <property type="project" value="TreeGrafter"/>
</dbReference>
<keyword evidence="17" id="KW-1185">Reference proteome</keyword>
<dbReference type="SMART" id="SM00291">
    <property type="entry name" value="ZnF_ZZ"/>
    <property type="match status" value="1"/>
</dbReference>
<dbReference type="PANTHER" id="PTHR12268">
    <property type="entry name" value="E3 UBIQUITIN-PROTEIN LIGASE KCMF1"/>
    <property type="match status" value="1"/>
</dbReference>
<evidence type="ECO:0000259" key="14">
    <source>
        <dbReference type="PROSITE" id="PS50020"/>
    </source>
</evidence>
<dbReference type="AlphaFoldDB" id="A0A8K0EA38"/>
<dbReference type="GO" id="GO:0003779">
    <property type="term" value="F:actin binding"/>
    <property type="evidence" value="ECO:0007669"/>
    <property type="project" value="UniProtKB-KW"/>
</dbReference>
<dbReference type="PANTHER" id="PTHR12268:SF14">
    <property type="entry name" value="DYSTROPHIN-1"/>
    <property type="match status" value="1"/>
</dbReference>
<evidence type="ECO:0000256" key="12">
    <source>
        <dbReference type="PROSITE-ProRule" id="PRU00228"/>
    </source>
</evidence>
<dbReference type="InterPro" id="IPR011992">
    <property type="entry name" value="EF-hand-dom_pair"/>
</dbReference>
<dbReference type="CDD" id="cd02334">
    <property type="entry name" value="ZZ_dystrophin"/>
    <property type="match status" value="1"/>
</dbReference>
<dbReference type="GO" id="GO:0005737">
    <property type="term" value="C:cytoplasm"/>
    <property type="evidence" value="ECO:0007669"/>
    <property type="project" value="UniProtKB-ARBA"/>
</dbReference>
<evidence type="ECO:0000256" key="2">
    <source>
        <dbReference type="ARBA" id="ARBA00004278"/>
    </source>
</evidence>
<keyword evidence="10" id="KW-0009">Actin-binding</keyword>
<evidence type="ECO:0000313" key="16">
    <source>
        <dbReference type="EMBL" id="CAH1243977.1"/>
    </source>
</evidence>
<accession>A0A8K0EA38</accession>
<dbReference type="PROSITE" id="PS50135">
    <property type="entry name" value="ZF_ZZ_2"/>
    <property type="match status" value="1"/>
</dbReference>
<dbReference type="GO" id="GO:0005856">
    <property type="term" value="C:cytoskeleton"/>
    <property type="evidence" value="ECO:0007669"/>
    <property type="project" value="UniProtKB-SubCell"/>
</dbReference>
<feature type="region of interest" description="Disordered" evidence="13">
    <location>
        <begin position="383"/>
        <end position="411"/>
    </location>
</feature>
<gene>
    <name evidence="16" type="primary">DMD</name>
    <name evidence="16" type="ORF">BLAG_LOCUS6740</name>
</gene>
<dbReference type="SUPFAM" id="SSF47473">
    <property type="entry name" value="EF-hand"/>
    <property type="match status" value="2"/>
</dbReference>
<keyword evidence="5" id="KW-0479">Metal-binding</keyword>
<dbReference type="CDD" id="cd00201">
    <property type="entry name" value="WW"/>
    <property type="match status" value="1"/>
</dbReference>
<dbReference type="OrthoDB" id="10057795at2759"/>
<dbReference type="InterPro" id="IPR001202">
    <property type="entry name" value="WW_dom"/>
</dbReference>
<feature type="region of interest" description="Disordered" evidence="13">
    <location>
        <begin position="492"/>
        <end position="627"/>
    </location>
</feature>
<evidence type="ECO:0000313" key="17">
    <source>
        <dbReference type="Proteomes" id="UP000838412"/>
    </source>
</evidence>
<feature type="compositionally biased region" description="Pro residues" evidence="13">
    <location>
        <begin position="552"/>
        <end position="564"/>
    </location>
</feature>
<dbReference type="SUPFAM" id="SSF57850">
    <property type="entry name" value="RING/U-box"/>
    <property type="match status" value="1"/>
</dbReference>
<dbReference type="Proteomes" id="UP000838412">
    <property type="component" value="Chromosome 13"/>
</dbReference>
<dbReference type="EMBL" id="OV696698">
    <property type="protein sequence ID" value="CAH1243977.1"/>
    <property type="molecule type" value="Genomic_DNA"/>
</dbReference>
<evidence type="ECO:0000256" key="8">
    <source>
        <dbReference type="ARBA" id="ARBA00022837"/>
    </source>
</evidence>
<feature type="region of interest" description="Disordered" evidence="13">
    <location>
        <begin position="689"/>
        <end position="709"/>
    </location>
</feature>
<dbReference type="FunFam" id="3.30.60.90:FF:000001">
    <property type="entry name" value="Dystrophin isoform 2"/>
    <property type="match status" value="1"/>
</dbReference>
<dbReference type="Pfam" id="PF00397">
    <property type="entry name" value="WW"/>
    <property type="match status" value="1"/>
</dbReference>
<evidence type="ECO:0000256" key="3">
    <source>
        <dbReference type="ARBA" id="ARBA00022475"/>
    </source>
</evidence>
<evidence type="ECO:0000256" key="1">
    <source>
        <dbReference type="ARBA" id="ARBA00004245"/>
    </source>
</evidence>
<feature type="compositionally biased region" description="Low complexity" evidence="13">
    <location>
        <begin position="522"/>
        <end position="536"/>
    </location>
</feature>
<dbReference type="InterPro" id="IPR043145">
    <property type="entry name" value="Znf_ZZ_sf"/>
</dbReference>
<name>A0A8K0EA38_BRALA</name>
<dbReference type="InterPro" id="IPR015154">
    <property type="entry name" value="EF-hand_dom_typ2"/>
</dbReference>
<dbReference type="GO" id="GO:0045202">
    <property type="term" value="C:synapse"/>
    <property type="evidence" value="ECO:0007669"/>
    <property type="project" value="GOC"/>
</dbReference>
<evidence type="ECO:0000256" key="6">
    <source>
        <dbReference type="ARBA" id="ARBA00022771"/>
    </source>
</evidence>
<dbReference type="CDD" id="cd15901">
    <property type="entry name" value="EFh_DMD_DYTN_DTN"/>
    <property type="match status" value="1"/>
</dbReference>
<evidence type="ECO:0000256" key="5">
    <source>
        <dbReference type="ARBA" id="ARBA00022723"/>
    </source>
</evidence>
<proteinExistence type="predicted"/>
<dbReference type="InterPro" id="IPR036020">
    <property type="entry name" value="WW_dom_sf"/>
</dbReference>
<dbReference type="GO" id="GO:0008270">
    <property type="term" value="F:zinc ion binding"/>
    <property type="evidence" value="ECO:0007669"/>
    <property type="project" value="UniProtKB-KW"/>
</dbReference>
<dbReference type="SMART" id="SM00456">
    <property type="entry name" value="WW"/>
    <property type="match status" value="1"/>
</dbReference>
<dbReference type="Pfam" id="PF09068">
    <property type="entry name" value="EF-hand_2"/>
    <property type="match status" value="1"/>
</dbReference>
<organism evidence="16 17">
    <name type="scientific">Branchiostoma lanceolatum</name>
    <name type="common">Common lancelet</name>
    <name type="synonym">Amphioxus lanceolatum</name>
    <dbReference type="NCBI Taxonomy" id="7740"/>
    <lineage>
        <taxon>Eukaryota</taxon>
        <taxon>Metazoa</taxon>
        <taxon>Chordata</taxon>
        <taxon>Cephalochordata</taxon>
        <taxon>Leptocardii</taxon>
        <taxon>Amphioxiformes</taxon>
        <taxon>Branchiostomatidae</taxon>
        <taxon>Branchiostoma</taxon>
    </lineage>
</organism>
<dbReference type="Gene3D" id="3.30.60.90">
    <property type="match status" value="1"/>
</dbReference>
<feature type="compositionally biased region" description="Acidic residues" evidence="13">
    <location>
        <begin position="589"/>
        <end position="610"/>
    </location>
</feature>
<dbReference type="InterPro" id="IPR000433">
    <property type="entry name" value="Znf_ZZ"/>
</dbReference>
<dbReference type="Pfam" id="PF00569">
    <property type="entry name" value="ZZ"/>
    <property type="match status" value="1"/>
</dbReference>
<keyword evidence="7" id="KW-0862">Zinc</keyword>
<evidence type="ECO:0000256" key="4">
    <source>
        <dbReference type="ARBA" id="ARBA00022490"/>
    </source>
</evidence>
<dbReference type="Gene3D" id="2.20.70.10">
    <property type="match status" value="1"/>
</dbReference>
<evidence type="ECO:0000256" key="13">
    <source>
        <dbReference type="SAM" id="MobiDB-lite"/>
    </source>
</evidence>
<keyword evidence="4" id="KW-0963">Cytoplasm</keyword>
<keyword evidence="6 12" id="KW-0863">Zinc-finger</keyword>
<dbReference type="PROSITE" id="PS50020">
    <property type="entry name" value="WW_DOMAIN_2"/>
    <property type="match status" value="1"/>
</dbReference>
<evidence type="ECO:0000256" key="11">
    <source>
        <dbReference type="ARBA" id="ARBA00023212"/>
    </source>
</evidence>
<dbReference type="SUPFAM" id="SSF51045">
    <property type="entry name" value="WW domain"/>
    <property type="match status" value="1"/>
</dbReference>
<reference evidence="16" key="1">
    <citation type="submission" date="2022-01" db="EMBL/GenBank/DDBJ databases">
        <authorList>
            <person name="Braso-Vives M."/>
        </authorList>
    </citation>
    <scope>NUCLEOTIDE SEQUENCE</scope>
</reference>
<dbReference type="GO" id="GO:0016010">
    <property type="term" value="C:dystrophin-associated glycoprotein complex"/>
    <property type="evidence" value="ECO:0007669"/>
    <property type="project" value="UniProtKB-ARBA"/>
</dbReference>
<sequence>MPIIKDLEGSTEGWDRSETSNGIPYYVNHQTERTQWDHPLLEQTLEQLDGLNDIKYAAYRMAMKLRAIQKRCDLHFVDLKTVVSIFERHHLRGHRDSVVDVMDLYDIISDIFVMSNKDRPDFIDIELASDLTLNWILNVYDTNRTGCIRIPSVKVGLVVMCSGLLSEKYTYLFQQFSDHSGMMSRKNLSGLLQDMLQMTDQLYERPSFGSVSAAVSSCLEGTLGTGVTEDHFLQWLMAEPQTVVWFPTLHRVASAETVKHQAKCNICKLCPILGFRYRCLKCYNYDLCQNCFFVGRSSRSHKLSHPIQEYCTQTSSKEDAKAFARTVRNNVTKRYKKKRNKSNFLPVHGYREDDTDSLADTQSEADMHGMLGRLATRLADMESSLPPTKVSRPQQTSPKLAQRQRPSPPDQVVVNLAPEERLELEDIIHDLEAEKDDLLDDINDLRTQRSEAGSAVHDEQDRLQAQVEVLESHNRQLELQLEKYRLRVQMQERSPAALPAPPPPQTQILSPPYQLQPPLPLPSLSSHPPMYTYPTPFYQPPPNPLALSHPPQQYPSPIRPPPPQYQSTPGQRPYWRPPTFSQQPLREEEYQDEEADQSEDMYQDDDDDEDGAYHLGPEATYLPETSHRFPSEEAELEDLVSRVKDAFPKNMSYRDDDSVYSHDVGDEMIAAARKGGEAVTSLVTRIVDTGAGPRHSLLQDDDEDEEEDY</sequence>
<dbReference type="GO" id="GO:0042383">
    <property type="term" value="C:sarcolemma"/>
    <property type="evidence" value="ECO:0007669"/>
    <property type="project" value="UniProtKB-SubCell"/>
</dbReference>
<keyword evidence="8" id="KW-0106">Calcium</keyword>
<evidence type="ECO:0000259" key="15">
    <source>
        <dbReference type="PROSITE" id="PS50135"/>
    </source>
</evidence>